<organism evidence="2 3">
    <name type="scientific">Durusdinium trenchii</name>
    <dbReference type="NCBI Taxonomy" id="1381693"/>
    <lineage>
        <taxon>Eukaryota</taxon>
        <taxon>Sar</taxon>
        <taxon>Alveolata</taxon>
        <taxon>Dinophyceae</taxon>
        <taxon>Suessiales</taxon>
        <taxon>Symbiodiniaceae</taxon>
        <taxon>Durusdinium</taxon>
    </lineage>
</organism>
<evidence type="ECO:0000313" key="2">
    <source>
        <dbReference type="EMBL" id="CAK8989721.1"/>
    </source>
</evidence>
<proteinExistence type="predicted"/>
<accession>A0ABP0HJM5</accession>
<name>A0ABP0HJM5_9DINO</name>
<reference evidence="2 3" key="1">
    <citation type="submission" date="2024-02" db="EMBL/GenBank/DDBJ databases">
        <authorList>
            <person name="Chen Y."/>
            <person name="Shah S."/>
            <person name="Dougan E. K."/>
            <person name="Thang M."/>
            <person name="Chan C."/>
        </authorList>
    </citation>
    <scope>NUCLEOTIDE SEQUENCE [LARGE SCALE GENOMIC DNA]</scope>
</reference>
<feature type="chain" id="PRO_5045706105" evidence="1">
    <location>
        <begin position="16"/>
        <end position="151"/>
    </location>
</feature>
<evidence type="ECO:0000313" key="3">
    <source>
        <dbReference type="Proteomes" id="UP001642464"/>
    </source>
</evidence>
<gene>
    <name evidence="2" type="ORF">SCF082_LOCUS1936</name>
</gene>
<sequence length="151" mass="16515">MAPFWLLASLLGSQAARIEHVANLTSACPAGATSSSSSWRTYGRGLTGYYWYYQRSEQCTAKAPGSLKACGSRGSRYDGRYTYGDEGPCRSKIGCKCRETRQSGNANSGFTMVAQCAQRSFKVWRKCCDDAASACCEGIDCEVNCKSTSWW</sequence>
<keyword evidence="3" id="KW-1185">Reference proteome</keyword>
<dbReference type="EMBL" id="CAXAMM010000947">
    <property type="protein sequence ID" value="CAK8989721.1"/>
    <property type="molecule type" value="Genomic_DNA"/>
</dbReference>
<comment type="caution">
    <text evidence="2">The sequence shown here is derived from an EMBL/GenBank/DDBJ whole genome shotgun (WGS) entry which is preliminary data.</text>
</comment>
<evidence type="ECO:0000256" key="1">
    <source>
        <dbReference type="SAM" id="SignalP"/>
    </source>
</evidence>
<dbReference type="Proteomes" id="UP001642464">
    <property type="component" value="Unassembled WGS sequence"/>
</dbReference>
<protein>
    <submittedName>
        <fullName evidence="2">Crt-like 1</fullName>
    </submittedName>
</protein>
<keyword evidence="1" id="KW-0732">Signal</keyword>
<feature type="signal peptide" evidence="1">
    <location>
        <begin position="1"/>
        <end position="15"/>
    </location>
</feature>